<dbReference type="GO" id="GO:0010124">
    <property type="term" value="P:phenylacetate catabolic process"/>
    <property type="evidence" value="ECO:0007669"/>
    <property type="project" value="UniProtKB-UniRule"/>
</dbReference>
<evidence type="ECO:0000256" key="5">
    <source>
        <dbReference type="ARBA" id="ARBA00061566"/>
    </source>
</evidence>
<dbReference type="Proteomes" id="UP000076021">
    <property type="component" value="Chromosome"/>
</dbReference>
<evidence type="ECO:0000259" key="11">
    <source>
        <dbReference type="Pfam" id="PF14535"/>
    </source>
</evidence>
<evidence type="ECO:0000313" key="12">
    <source>
        <dbReference type="EMBL" id="AMW98148.1"/>
    </source>
</evidence>
<organism evidence="12 13">
    <name type="scientific">Rummeliibacillus stabekisii</name>
    <dbReference type="NCBI Taxonomy" id="241244"/>
    <lineage>
        <taxon>Bacteria</taxon>
        <taxon>Bacillati</taxon>
        <taxon>Bacillota</taxon>
        <taxon>Bacilli</taxon>
        <taxon>Bacillales</taxon>
        <taxon>Caryophanaceae</taxon>
        <taxon>Rummeliibacillus</taxon>
    </lineage>
</organism>
<dbReference type="GO" id="GO:0000166">
    <property type="term" value="F:nucleotide binding"/>
    <property type="evidence" value="ECO:0007669"/>
    <property type="project" value="UniProtKB-KW"/>
</dbReference>
<feature type="domain" description="AMP-dependent ligase C-terminal" evidence="11">
    <location>
        <begin position="334"/>
        <end position="435"/>
    </location>
</feature>
<comment type="catalytic activity">
    <reaction evidence="9">
        <text>2-phenylacetate + ATP + CoA = phenylacetyl-CoA + AMP + diphosphate</text>
        <dbReference type="Rhea" id="RHEA:20956"/>
        <dbReference type="ChEBI" id="CHEBI:18401"/>
        <dbReference type="ChEBI" id="CHEBI:30616"/>
        <dbReference type="ChEBI" id="CHEBI:33019"/>
        <dbReference type="ChEBI" id="CHEBI:57287"/>
        <dbReference type="ChEBI" id="CHEBI:57390"/>
        <dbReference type="ChEBI" id="CHEBI:456215"/>
        <dbReference type="EC" id="6.2.1.30"/>
    </reaction>
</comment>
<evidence type="ECO:0000256" key="8">
    <source>
        <dbReference type="ARBA" id="ARBA00075111"/>
    </source>
</evidence>
<evidence type="ECO:0000256" key="4">
    <source>
        <dbReference type="ARBA" id="ARBA00060591"/>
    </source>
</evidence>
<gene>
    <name evidence="12" type="ORF">ATY39_01165</name>
</gene>
<dbReference type="UniPathway" id="UPA00930"/>
<comment type="subunit">
    <text evidence="1">Monomer.</text>
</comment>
<evidence type="ECO:0000256" key="1">
    <source>
        <dbReference type="ARBA" id="ARBA00011245"/>
    </source>
</evidence>
<dbReference type="InterPro" id="IPR028154">
    <property type="entry name" value="AMP-dep_Lig_C"/>
</dbReference>
<keyword evidence="2 9" id="KW-0436">Ligase</keyword>
<dbReference type="InterPro" id="IPR011880">
    <property type="entry name" value="PA_CoA_ligase"/>
</dbReference>
<keyword evidence="3 9" id="KW-0547">Nucleotide-binding</keyword>
<comment type="pathway">
    <text evidence="4 9">Aromatic compound metabolism; phenylacetate degradation.</text>
</comment>
<dbReference type="Pfam" id="PF14535">
    <property type="entry name" value="AMP-binding_C_2"/>
    <property type="match status" value="1"/>
</dbReference>
<reference evidence="12 13" key="1">
    <citation type="journal article" date="2016" name="Genome Announc.">
        <title>Whole-Genome Sequence of Rummeliibacillus stabekisii Strain PP9 Isolated from Antarctic Soil.</title>
        <authorList>
            <person name="da Mota F.F."/>
            <person name="Vollu R.E."/>
            <person name="Jurelevicius D."/>
            <person name="Seldin L."/>
        </authorList>
    </citation>
    <scope>NUCLEOTIDE SEQUENCE [LARGE SCALE GENOMIC DNA]</scope>
    <source>
        <strain evidence="12 13">PP9</strain>
    </source>
</reference>
<evidence type="ECO:0000256" key="9">
    <source>
        <dbReference type="PIRNR" id="PIRNR006444"/>
    </source>
</evidence>
<evidence type="ECO:0000256" key="2">
    <source>
        <dbReference type="ARBA" id="ARBA00022598"/>
    </source>
</evidence>
<evidence type="ECO:0000256" key="3">
    <source>
        <dbReference type="ARBA" id="ARBA00022741"/>
    </source>
</evidence>
<evidence type="ECO:0000256" key="6">
    <source>
        <dbReference type="ARBA" id="ARBA00066629"/>
    </source>
</evidence>
<dbReference type="EMBL" id="CP014806">
    <property type="protein sequence ID" value="AMW98148.1"/>
    <property type="molecule type" value="Genomic_DNA"/>
</dbReference>
<dbReference type="CDD" id="cd05913">
    <property type="entry name" value="PaaK"/>
    <property type="match status" value="1"/>
</dbReference>
<dbReference type="PANTHER" id="PTHR43439:SF1">
    <property type="entry name" value="PHENYLACETATE-COENZYME A LIGASE"/>
    <property type="match status" value="1"/>
</dbReference>
<dbReference type="InterPro" id="IPR051414">
    <property type="entry name" value="Adenylate-forming_Reductase"/>
</dbReference>
<dbReference type="EC" id="6.2.1.30" evidence="6 9"/>
<dbReference type="OrthoDB" id="580775at2"/>
<evidence type="ECO:0000313" key="13">
    <source>
        <dbReference type="Proteomes" id="UP000076021"/>
    </source>
</evidence>
<dbReference type="InterPro" id="IPR042099">
    <property type="entry name" value="ANL_N_sf"/>
</dbReference>
<dbReference type="STRING" id="241244.ATY39_01165"/>
<dbReference type="FunFam" id="3.40.50.12780:FF:000016">
    <property type="entry name" value="Phenylacetate-coenzyme A ligase"/>
    <property type="match status" value="1"/>
</dbReference>
<dbReference type="Pfam" id="PF00501">
    <property type="entry name" value="AMP-binding"/>
    <property type="match status" value="1"/>
</dbReference>
<dbReference type="PIRSF" id="PIRSF006444">
    <property type="entry name" value="PaaK"/>
    <property type="match status" value="1"/>
</dbReference>
<feature type="domain" description="AMP-dependent synthetase/ligase" evidence="10">
    <location>
        <begin position="80"/>
        <end position="285"/>
    </location>
</feature>
<sequence>MYNPQIETMARSEMESLQVERLQNTVRLVYENVEFYRNKFSEIGITPEDIKCLDDILKLPFTKKQDLRNHYPYGLFAVPQERLVRIHASSGTSGKPTVVGYTENDLKVWSEIVARSIVAAGGKKTDIFHNAYGYGLFTGGLGLHYGAETLGAAVIPISGGNTERQITVIEDFKPRGICGTPSYILNIGEKMLEMGKDPRETSVEYGILGAEPWSEEMRTKLEEMFNLKAVDIYGLSEIMGPGVSIECAESQDGLHVQEDHFFVEVIDPMTLEPVSDGEIGELVFTSLTKEAFPVLRYRTGDLASLSREKCSCGRTTVRMSRVKGRTDDMIIIRGVNVFPSEIERVLLQIDGLVPHFQIHLIRNGAMDEAVLHVEIESKLYEEIGQDLSHERVSKIKKEIQRVMKSTCLVTINTVFNIPKAIPRSEGKAARIVDLRDSKAVVV</sequence>
<keyword evidence="13" id="KW-1185">Reference proteome</keyword>
<evidence type="ECO:0000259" key="10">
    <source>
        <dbReference type="Pfam" id="PF00501"/>
    </source>
</evidence>
<proteinExistence type="inferred from homology"/>
<dbReference type="KEGG" id="rst:ATY39_01165"/>
<dbReference type="SUPFAM" id="SSF56801">
    <property type="entry name" value="Acetyl-CoA synthetase-like"/>
    <property type="match status" value="1"/>
</dbReference>
<name>A0A143H8V9_9BACL</name>
<dbReference type="PANTHER" id="PTHR43439">
    <property type="entry name" value="PHENYLACETATE-COENZYME A LIGASE"/>
    <property type="match status" value="1"/>
</dbReference>
<dbReference type="Gene3D" id="3.30.300.30">
    <property type="match status" value="1"/>
</dbReference>
<comment type="function">
    <text evidence="9">Catalyzes the activation of phenylacetic acid (PA) to phenylacetyl-CoA (PA-CoA).</text>
</comment>
<evidence type="ECO:0000256" key="7">
    <source>
        <dbReference type="ARBA" id="ARBA00068695"/>
    </source>
</evidence>
<accession>A0A143H8V9</accession>
<reference evidence="13" key="2">
    <citation type="submission" date="2016-03" db="EMBL/GenBank/DDBJ databases">
        <authorList>
            <person name="Ploux O."/>
        </authorList>
    </citation>
    <scope>NUCLEOTIDE SEQUENCE [LARGE SCALE GENOMIC DNA]</scope>
    <source>
        <strain evidence="13">PP9</strain>
    </source>
</reference>
<dbReference type="InterPro" id="IPR045851">
    <property type="entry name" value="AMP-bd_C_sf"/>
</dbReference>
<dbReference type="RefSeq" id="WP_066784628.1">
    <property type="nucleotide sequence ID" value="NZ_CP014806.1"/>
</dbReference>
<protein>
    <recommendedName>
        <fullName evidence="7 9">Phenylacetate-coenzyme A ligase</fullName>
        <ecNumber evidence="6 9">6.2.1.30</ecNumber>
    </recommendedName>
    <alternativeName>
        <fullName evidence="8 9">Phenylacetyl-CoA ligase</fullName>
    </alternativeName>
</protein>
<dbReference type="Gene3D" id="3.40.50.12780">
    <property type="entry name" value="N-terminal domain of ligase-like"/>
    <property type="match status" value="1"/>
</dbReference>
<dbReference type="InterPro" id="IPR000873">
    <property type="entry name" value="AMP-dep_synth/lig_dom"/>
</dbReference>
<dbReference type="AlphaFoldDB" id="A0A143H8V9"/>
<dbReference type="GO" id="GO:0047475">
    <property type="term" value="F:phenylacetate-CoA ligase activity"/>
    <property type="evidence" value="ECO:0007669"/>
    <property type="project" value="UniProtKB-EC"/>
</dbReference>
<comment type="similarity">
    <text evidence="5 9">Belongs to the phenylacetyl-CoA ligase family.</text>
</comment>